<evidence type="ECO:0000256" key="1">
    <source>
        <dbReference type="SAM" id="MobiDB-lite"/>
    </source>
</evidence>
<feature type="non-terminal residue" evidence="2">
    <location>
        <position position="77"/>
    </location>
</feature>
<sequence length="77" mass="8539">AEECRTLSPVGQESGPMENNHYHPYRRQCSEGAISEVQTFSCLRRAGLAGKLTKTDGMEEQSSWTQLSTDVETTSVM</sequence>
<accession>A0ABD0PJ38</accession>
<dbReference type="EMBL" id="JAMKFB020000015">
    <property type="protein sequence ID" value="KAL0173859.1"/>
    <property type="molecule type" value="Genomic_DNA"/>
</dbReference>
<feature type="non-terminal residue" evidence="2">
    <location>
        <position position="1"/>
    </location>
</feature>
<comment type="caution">
    <text evidence="2">The sequence shown here is derived from an EMBL/GenBank/DDBJ whole genome shotgun (WGS) entry which is preliminary data.</text>
</comment>
<name>A0ABD0PJ38_CIRMR</name>
<dbReference type="AlphaFoldDB" id="A0ABD0PJ38"/>
<gene>
    <name evidence="2" type="ORF">M9458_029827</name>
</gene>
<proteinExistence type="predicted"/>
<organism evidence="2 3">
    <name type="scientific">Cirrhinus mrigala</name>
    <name type="common">Mrigala</name>
    <dbReference type="NCBI Taxonomy" id="683832"/>
    <lineage>
        <taxon>Eukaryota</taxon>
        <taxon>Metazoa</taxon>
        <taxon>Chordata</taxon>
        <taxon>Craniata</taxon>
        <taxon>Vertebrata</taxon>
        <taxon>Euteleostomi</taxon>
        <taxon>Actinopterygii</taxon>
        <taxon>Neopterygii</taxon>
        <taxon>Teleostei</taxon>
        <taxon>Ostariophysi</taxon>
        <taxon>Cypriniformes</taxon>
        <taxon>Cyprinidae</taxon>
        <taxon>Labeoninae</taxon>
        <taxon>Labeonini</taxon>
        <taxon>Cirrhinus</taxon>
    </lineage>
</organism>
<dbReference type="Proteomes" id="UP001529510">
    <property type="component" value="Unassembled WGS sequence"/>
</dbReference>
<reference evidence="2 3" key="1">
    <citation type="submission" date="2024-05" db="EMBL/GenBank/DDBJ databases">
        <title>Genome sequencing and assembly of Indian major carp, Cirrhinus mrigala (Hamilton, 1822).</title>
        <authorList>
            <person name="Mohindra V."/>
            <person name="Chowdhury L.M."/>
            <person name="Lal K."/>
            <person name="Jena J.K."/>
        </authorList>
    </citation>
    <scope>NUCLEOTIDE SEQUENCE [LARGE SCALE GENOMIC DNA]</scope>
    <source>
        <strain evidence="2">CM1030</strain>
        <tissue evidence="2">Blood</tissue>
    </source>
</reference>
<evidence type="ECO:0000313" key="3">
    <source>
        <dbReference type="Proteomes" id="UP001529510"/>
    </source>
</evidence>
<keyword evidence="3" id="KW-1185">Reference proteome</keyword>
<protein>
    <submittedName>
        <fullName evidence="2">Uncharacterized protein</fullName>
    </submittedName>
</protein>
<feature type="region of interest" description="Disordered" evidence="1">
    <location>
        <begin position="1"/>
        <end position="23"/>
    </location>
</feature>
<evidence type="ECO:0000313" key="2">
    <source>
        <dbReference type="EMBL" id="KAL0173859.1"/>
    </source>
</evidence>
<feature type="compositionally biased region" description="Polar residues" evidence="1">
    <location>
        <begin position="60"/>
        <end position="77"/>
    </location>
</feature>
<feature type="region of interest" description="Disordered" evidence="1">
    <location>
        <begin position="54"/>
        <end position="77"/>
    </location>
</feature>